<feature type="region of interest" description="Disordered" evidence="1">
    <location>
        <begin position="166"/>
        <end position="234"/>
    </location>
</feature>
<name>A0A9P4PFJ4_9PLEO</name>
<gene>
    <name evidence="2" type="ORF">P171DRAFT_26249</name>
</gene>
<dbReference type="AlphaFoldDB" id="A0A9P4PFJ4"/>
<evidence type="ECO:0000313" key="2">
    <source>
        <dbReference type="EMBL" id="KAF2444114.1"/>
    </source>
</evidence>
<keyword evidence="3" id="KW-1185">Reference proteome</keyword>
<feature type="compositionally biased region" description="Polar residues" evidence="1">
    <location>
        <begin position="215"/>
        <end position="224"/>
    </location>
</feature>
<evidence type="ECO:0000256" key="1">
    <source>
        <dbReference type="SAM" id="MobiDB-lite"/>
    </source>
</evidence>
<feature type="region of interest" description="Disordered" evidence="1">
    <location>
        <begin position="258"/>
        <end position="305"/>
    </location>
</feature>
<feature type="compositionally biased region" description="Polar residues" evidence="1">
    <location>
        <begin position="1"/>
        <end position="21"/>
    </location>
</feature>
<sequence length="305" mass="33893">MVGQSTGRVHATATPSKQNTQGDEDVGTYRPIPVIAPGEDARVPQYHRPMSAPAHHLPQGPVLLPVHAQLQSQPGHPYPPSFYRTPYGYGSYGSWMPYTVPYSPFPPPVSPYIWPYPPHVPRMYGYPPAVGPPYQPAHPQVHVPAHIHAHVPPQEQVHEQAHLAITPQADQPTSAKRKSRSPSVADREPRAKFDEHQHLEQKNDQPPKRIKLEQTESSDTTTQPAEKKESSPNLARKLARELAREYIQTFLRQQLMDKAASATLARSEENRSKGKPGQEPSGLRRSGRLSVKKEVILGATPSKAD</sequence>
<accession>A0A9P4PFJ4</accession>
<protein>
    <submittedName>
        <fullName evidence="2">Uncharacterized protein</fullName>
    </submittedName>
</protein>
<proteinExistence type="predicted"/>
<dbReference type="EMBL" id="MU001501">
    <property type="protein sequence ID" value="KAF2444114.1"/>
    <property type="molecule type" value="Genomic_DNA"/>
</dbReference>
<feature type="compositionally biased region" description="Basic and acidic residues" evidence="1">
    <location>
        <begin position="185"/>
        <end position="214"/>
    </location>
</feature>
<evidence type="ECO:0000313" key="3">
    <source>
        <dbReference type="Proteomes" id="UP000799764"/>
    </source>
</evidence>
<reference evidence="2" key="1">
    <citation type="journal article" date="2020" name="Stud. Mycol.">
        <title>101 Dothideomycetes genomes: a test case for predicting lifestyles and emergence of pathogens.</title>
        <authorList>
            <person name="Haridas S."/>
            <person name="Albert R."/>
            <person name="Binder M."/>
            <person name="Bloem J."/>
            <person name="Labutti K."/>
            <person name="Salamov A."/>
            <person name="Andreopoulos B."/>
            <person name="Baker S."/>
            <person name="Barry K."/>
            <person name="Bills G."/>
            <person name="Bluhm B."/>
            <person name="Cannon C."/>
            <person name="Castanera R."/>
            <person name="Culley D."/>
            <person name="Daum C."/>
            <person name="Ezra D."/>
            <person name="Gonzalez J."/>
            <person name="Henrissat B."/>
            <person name="Kuo A."/>
            <person name="Liang C."/>
            <person name="Lipzen A."/>
            <person name="Lutzoni F."/>
            <person name="Magnuson J."/>
            <person name="Mondo S."/>
            <person name="Nolan M."/>
            <person name="Ohm R."/>
            <person name="Pangilinan J."/>
            <person name="Park H.-J."/>
            <person name="Ramirez L."/>
            <person name="Alfaro M."/>
            <person name="Sun H."/>
            <person name="Tritt A."/>
            <person name="Yoshinaga Y."/>
            <person name="Zwiers L.-H."/>
            <person name="Turgeon B."/>
            <person name="Goodwin S."/>
            <person name="Spatafora J."/>
            <person name="Crous P."/>
            <person name="Grigoriev I."/>
        </authorList>
    </citation>
    <scope>NUCLEOTIDE SEQUENCE</scope>
    <source>
        <strain evidence="2">CBS 690.94</strain>
    </source>
</reference>
<feature type="region of interest" description="Disordered" evidence="1">
    <location>
        <begin position="1"/>
        <end position="29"/>
    </location>
</feature>
<organism evidence="2 3">
    <name type="scientific">Karstenula rhodostoma CBS 690.94</name>
    <dbReference type="NCBI Taxonomy" id="1392251"/>
    <lineage>
        <taxon>Eukaryota</taxon>
        <taxon>Fungi</taxon>
        <taxon>Dikarya</taxon>
        <taxon>Ascomycota</taxon>
        <taxon>Pezizomycotina</taxon>
        <taxon>Dothideomycetes</taxon>
        <taxon>Pleosporomycetidae</taxon>
        <taxon>Pleosporales</taxon>
        <taxon>Massarineae</taxon>
        <taxon>Didymosphaeriaceae</taxon>
        <taxon>Karstenula</taxon>
    </lineage>
</organism>
<dbReference type="Proteomes" id="UP000799764">
    <property type="component" value="Unassembled WGS sequence"/>
</dbReference>
<comment type="caution">
    <text evidence="2">The sequence shown here is derived from an EMBL/GenBank/DDBJ whole genome shotgun (WGS) entry which is preliminary data.</text>
</comment>